<protein>
    <submittedName>
        <fullName evidence="1">Uncharacterized protein</fullName>
    </submittedName>
</protein>
<name>A0A0A9GZ36_ARUDO</name>
<dbReference type="AlphaFoldDB" id="A0A0A9GZ36"/>
<evidence type="ECO:0000313" key="1">
    <source>
        <dbReference type="EMBL" id="JAE27851.1"/>
    </source>
</evidence>
<accession>A0A0A9GZ36</accession>
<reference evidence="1" key="1">
    <citation type="submission" date="2014-09" db="EMBL/GenBank/DDBJ databases">
        <authorList>
            <person name="Magalhaes I.L.F."/>
            <person name="Oliveira U."/>
            <person name="Santos F.R."/>
            <person name="Vidigal T.H.D.A."/>
            <person name="Brescovit A.D."/>
            <person name="Santos A.J."/>
        </authorList>
    </citation>
    <scope>NUCLEOTIDE SEQUENCE</scope>
    <source>
        <tissue evidence="1">Shoot tissue taken approximately 20 cm above the soil surface</tissue>
    </source>
</reference>
<reference evidence="1" key="2">
    <citation type="journal article" date="2015" name="Data Brief">
        <title>Shoot transcriptome of the giant reed, Arundo donax.</title>
        <authorList>
            <person name="Barrero R.A."/>
            <person name="Guerrero F.D."/>
            <person name="Moolhuijzen P."/>
            <person name="Goolsby J.A."/>
            <person name="Tidwell J."/>
            <person name="Bellgard S.E."/>
            <person name="Bellgard M.I."/>
        </authorList>
    </citation>
    <scope>NUCLEOTIDE SEQUENCE</scope>
    <source>
        <tissue evidence="1">Shoot tissue taken approximately 20 cm above the soil surface</tissue>
    </source>
</reference>
<proteinExistence type="predicted"/>
<sequence length="50" mass="6002">MNSDKLLRMMWKCALRRKEKNLRLELSLVLGRQRRTACAFCVPICRSRLH</sequence>
<dbReference type="EMBL" id="GBRH01170045">
    <property type="protein sequence ID" value="JAE27851.1"/>
    <property type="molecule type" value="Transcribed_RNA"/>
</dbReference>
<organism evidence="1">
    <name type="scientific">Arundo donax</name>
    <name type="common">Giant reed</name>
    <name type="synonym">Donax arundinaceus</name>
    <dbReference type="NCBI Taxonomy" id="35708"/>
    <lineage>
        <taxon>Eukaryota</taxon>
        <taxon>Viridiplantae</taxon>
        <taxon>Streptophyta</taxon>
        <taxon>Embryophyta</taxon>
        <taxon>Tracheophyta</taxon>
        <taxon>Spermatophyta</taxon>
        <taxon>Magnoliopsida</taxon>
        <taxon>Liliopsida</taxon>
        <taxon>Poales</taxon>
        <taxon>Poaceae</taxon>
        <taxon>PACMAD clade</taxon>
        <taxon>Arundinoideae</taxon>
        <taxon>Arundineae</taxon>
        <taxon>Arundo</taxon>
    </lineage>
</organism>